<reference evidence="2 3" key="1">
    <citation type="submission" date="2016-10" db="EMBL/GenBank/DDBJ databases">
        <authorList>
            <person name="de Groot N.N."/>
        </authorList>
    </citation>
    <scope>NUCLEOTIDE SEQUENCE [LARGE SCALE GENOMIC DNA]</scope>
    <source>
        <strain evidence="2 3">WG14</strain>
    </source>
</reference>
<evidence type="ECO:0000313" key="2">
    <source>
        <dbReference type="EMBL" id="SDC71705.1"/>
    </source>
</evidence>
<dbReference type="AlphaFoldDB" id="A0A1G6NX06"/>
<dbReference type="SMART" id="SM00014">
    <property type="entry name" value="acidPPc"/>
    <property type="match status" value="1"/>
</dbReference>
<gene>
    <name evidence="2" type="ORF">SAMN04488588_1673</name>
</gene>
<evidence type="ECO:0000259" key="1">
    <source>
        <dbReference type="SMART" id="SM00014"/>
    </source>
</evidence>
<evidence type="ECO:0000313" key="3">
    <source>
        <dbReference type="Proteomes" id="UP000199322"/>
    </source>
</evidence>
<feature type="domain" description="Phosphatidic acid phosphatase type 2/haloperoxidase" evidence="1">
    <location>
        <begin position="89"/>
        <end position="200"/>
    </location>
</feature>
<proteinExistence type="predicted"/>
<protein>
    <submittedName>
        <fullName evidence="2">PAP2 superfamily protein</fullName>
    </submittedName>
</protein>
<organism evidence="2 3">
    <name type="scientific">Geotoga petraea</name>
    <dbReference type="NCBI Taxonomy" id="28234"/>
    <lineage>
        <taxon>Bacteria</taxon>
        <taxon>Thermotogati</taxon>
        <taxon>Thermotogota</taxon>
        <taxon>Thermotogae</taxon>
        <taxon>Petrotogales</taxon>
        <taxon>Petrotogaceae</taxon>
        <taxon>Geotoga</taxon>
    </lineage>
</organism>
<dbReference type="Pfam" id="PF01569">
    <property type="entry name" value="PAP2"/>
    <property type="match status" value="1"/>
</dbReference>
<name>A0A1G6NX06_9BACT</name>
<dbReference type="InterPro" id="IPR000326">
    <property type="entry name" value="PAP2/HPO"/>
</dbReference>
<dbReference type="EMBL" id="FMYV01000006">
    <property type="protein sequence ID" value="SDC71705.1"/>
    <property type="molecule type" value="Genomic_DNA"/>
</dbReference>
<keyword evidence="3" id="KW-1185">Reference proteome</keyword>
<dbReference type="Gene3D" id="1.20.144.10">
    <property type="entry name" value="Phosphatidic acid phosphatase type 2/haloperoxidase"/>
    <property type="match status" value="1"/>
</dbReference>
<dbReference type="RefSeq" id="WP_091404722.1">
    <property type="nucleotide sequence ID" value="NZ_FMYV01000006.1"/>
</dbReference>
<dbReference type="STRING" id="28234.SAMN04488588_1673"/>
<dbReference type="InterPro" id="IPR036938">
    <property type="entry name" value="PAP2/HPO_sf"/>
</dbReference>
<sequence>MKKIFLIIFFVITFLVSFAENNLKKDLFKKSLAGVSLSMGSYFFDEQIRNMTSDFGFEFGEIIDTKVMIGTSTALYVSSYFINDEYFSKTSFQSLSSSFITGGTILALKLLVGRARPYMNQGKDSFELFRGIDSDDYRSFPSAHSGLSWAITTPYAERYSKWLYIIPTIISGFRVIEDKHWTSDVVFGSLIGFLTGKMAYEKEFYISF</sequence>
<accession>A0A1G6NX06</accession>
<dbReference type="Proteomes" id="UP000199322">
    <property type="component" value="Unassembled WGS sequence"/>
</dbReference>
<dbReference type="SUPFAM" id="SSF48317">
    <property type="entry name" value="Acid phosphatase/Vanadium-dependent haloperoxidase"/>
    <property type="match status" value="1"/>
</dbReference>